<dbReference type="AlphaFoldDB" id="A0A0P8C4V2"/>
<protein>
    <submittedName>
        <fullName evidence="1">Uncharacterized protein</fullName>
    </submittedName>
</protein>
<evidence type="ECO:0000313" key="1">
    <source>
        <dbReference type="EMBL" id="KPQ36727.1"/>
    </source>
</evidence>
<organism evidence="1 2">
    <name type="scientific">Phormidesmis priestleyi Ana</name>
    <dbReference type="NCBI Taxonomy" id="1666911"/>
    <lineage>
        <taxon>Bacteria</taxon>
        <taxon>Bacillati</taxon>
        <taxon>Cyanobacteriota</taxon>
        <taxon>Cyanophyceae</taxon>
        <taxon>Leptolyngbyales</taxon>
        <taxon>Leptolyngbyaceae</taxon>
        <taxon>Phormidesmis</taxon>
    </lineage>
</organism>
<dbReference type="EMBL" id="LJZR01000004">
    <property type="protein sequence ID" value="KPQ36727.1"/>
    <property type="molecule type" value="Genomic_DNA"/>
</dbReference>
<accession>A0A0P8C4V2</accession>
<evidence type="ECO:0000313" key="2">
    <source>
        <dbReference type="Proteomes" id="UP000050465"/>
    </source>
</evidence>
<proteinExistence type="predicted"/>
<reference evidence="1 2" key="1">
    <citation type="submission" date="2015-09" db="EMBL/GenBank/DDBJ databases">
        <title>Identification and resolution of microdiversity through metagenomic sequencing of parallel consortia.</title>
        <authorList>
            <person name="Nelson W.C."/>
            <person name="Romine M.F."/>
            <person name="Lindemann S.R."/>
        </authorList>
    </citation>
    <scope>NUCLEOTIDE SEQUENCE [LARGE SCALE GENOMIC DNA]</scope>
    <source>
        <strain evidence="1">Ana</strain>
    </source>
</reference>
<name>A0A0P8C4V2_9CYAN</name>
<comment type="caution">
    <text evidence="1">The sequence shown here is derived from an EMBL/GenBank/DDBJ whole genome shotgun (WGS) entry which is preliminary data.</text>
</comment>
<gene>
    <name evidence="1" type="ORF">HLUCCA11_04375</name>
</gene>
<sequence>MGNRCAAAAKPIGESIGWKVEVSGDGHQMGAAMIL</sequence>
<dbReference type="Proteomes" id="UP000050465">
    <property type="component" value="Unassembled WGS sequence"/>
</dbReference>